<dbReference type="PANTHER" id="PTHR43030:SF1">
    <property type="entry name" value="PHOSPHOENOLPYRUVATE SYNTHASE"/>
    <property type="match status" value="1"/>
</dbReference>
<evidence type="ECO:0000256" key="5">
    <source>
        <dbReference type="ARBA" id="ARBA00011996"/>
    </source>
</evidence>
<accession>A0AAE3KPX4</accession>
<evidence type="ECO:0000256" key="8">
    <source>
        <dbReference type="ARBA" id="ARBA00022723"/>
    </source>
</evidence>
<evidence type="ECO:0000256" key="4">
    <source>
        <dbReference type="ARBA" id="ARBA00007837"/>
    </source>
</evidence>
<dbReference type="InterPro" id="IPR008279">
    <property type="entry name" value="PEP-util_enz_mobile_dom"/>
</dbReference>
<comment type="cofactor">
    <cofactor evidence="1">
        <name>Mg(2+)</name>
        <dbReference type="ChEBI" id="CHEBI:18420"/>
    </cofactor>
</comment>
<dbReference type="RefSeq" id="WP_254014010.1">
    <property type="nucleotide sequence ID" value="NZ_JAMZMM010000304.1"/>
</dbReference>
<dbReference type="Gene3D" id="3.50.30.10">
    <property type="entry name" value="Phosphohistidine domain"/>
    <property type="match status" value="1"/>
</dbReference>
<dbReference type="Pfam" id="PF01326">
    <property type="entry name" value="PPDK_N"/>
    <property type="match status" value="1"/>
</dbReference>
<dbReference type="InterPro" id="IPR040442">
    <property type="entry name" value="Pyrv_kinase-like_dom_sf"/>
</dbReference>
<reference evidence="19" key="1">
    <citation type="submission" date="2022-06" db="EMBL/GenBank/DDBJ databases">
        <title>New cyanobacteria of genus Symplocastrum in benthos of Lake Baikal.</title>
        <authorList>
            <person name="Sorokovikova E."/>
            <person name="Tikhonova I."/>
            <person name="Krasnopeev A."/>
            <person name="Evseev P."/>
            <person name="Gladkikh A."/>
            <person name="Belykh O."/>
        </authorList>
    </citation>
    <scope>NUCLEOTIDE SEQUENCE</scope>
    <source>
        <strain evidence="19">BBK-W-15</strain>
    </source>
</reference>
<evidence type="ECO:0000256" key="7">
    <source>
        <dbReference type="ARBA" id="ARBA00022679"/>
    </source>
</evidence>
<comment type="function">
    <text evidence="2">Catalyzes the phosphorylation of pyruvate to phosphoenolpyruvate.</text>
</comment>
<feature type="region of interest" description="Disordered" evidence="15">
    <location>
        <begin position="622"/>
        <end position="644"/>
    </location>
</feature>
<keyword evidence="8" id="KW-0479">Metal-binding</keyword>
<evidence type="ECO:0000256" key="12">
    <source>
        <dbReference type="ARBA" id="ARBA00022842"/>
    </source>
</evidence>
<proteinExistence type="inferred from homology"/>
<feature type="domain" description="Pyruvate phosphate dikinase AMP/ATP-binding" evidence="17">
    <location>
        <begin position="18"/>
        <end position="354"/>
    </location>
</feature>
<keyword evidence="9" id="KW-0547">Nucleotide-binding</keyword>
<comment type="caution">
    <text evidence="19">The sequence shown here is derived from an EMBL/GenBank/DDBJ whole genome shotgun (WGS) entry which is preliminary data.</text>
</comment>
<evidence type="ECO:0000259" key="16">
    <source>
        <dbReference type="Pfam" id="PF00391"/>
    </source>
</evidence>
<evidence type="ECO:0000256" key="10">
    <source>
        <dbReference type="ARBA" id="ARBA00022777"/>
    </source>
</evidence>
<dbReference type="GO" id="GO:0005524">
    <property type="term" value="F:ATP binding"/>
    <property type="evidence" value="ECO:0007669"/>
    <property type="project" value="UniProtKB-KW"/>
</dbReference>
<dbReference type="GO" id="GO:0046872">
    <property type="term" value="F:metal ion binding"/>
    <property type="evidence" value="ECO:0007669"/>
    <property type="project" value="UniProtKB-KW"/>
</dbReference>
<dbReference type="Gene3D" id="3.30.1490.20">
    <property type="entry name" value="ATP-grasp fold, A domain"/>
    <property type="match status" value="1"/>
</dbReference>
<organism evidence="19 20">
    <name type="scientific">Limnofasciculus baicalensis BBK-W-15</name>
    <dbReference type="NCBI Taxonomy" id="2699891"/>
    <lineage>
        <taxon>Bacteria</taxon>
        <taxon>Bacillati</taxon>
        <taxon>Cyanobacteriota</taxon>
        <taxon>Cyanophyceae</taxon>
        <taxon>Coleofasciculales</taxon>
        <taxon>Coleofasciculaceae</taxon>
        <taxon>Limnofasciculus</taxon>
        <taxon>Limnofasciculus baicalensis</taxon>
    </lineage>
</organism>
<keyword evidence="11" id="KW-0067">ATP-binding</keyword>
<dbReference type="Proteomes" id="UP001204953">
    <property type="component" value="Unassembled WGS sequence"/>
</dbReference>
<keyword evidence="20" id="KW-1185">Reference proteome</keyword>
<dbReference type="EMBL" id="JAMZMM010000304">
    <property type="protein sequence ID" value="MCP2731266.1"/>
    <property type="molecule type" value="Genomic_DNA"/>
</dbReference>
<evidence type="ECO:0000256" key="6">
    <source>
        <dbReference type="ARBA" id="ARBA00021623"/>
    </source>
</evidence>
<dbReference type="SUPFAM" id="SSF56059">
    <property type="entry name" value="Glutathione synthetase ATP-binding domain-like"/>
    <property type="match status" value="1"/>
</dbReference>
<keyword evidence="7" id="KW-0808">Transferase</keyword>
<evidence type="ECO:0000256" key="9">
    <source>
        <dbReference type="ARBA" id="ARBA00022741"/>
    </source>
</evidence>
<dbReference type="InterPro" id="IPR002192">
    <property type="entry name" value="PPDK_AMP/ATP-bd"/>
</dbReference>
<dbReference type="InterPro" id="IPR013815">
    <property type="entry name" value="ATP_grasp_subdomain_1"/>
</dbReference>
<dbReference type="PANTHER" id="PTHR43030">
    <property type="entry name" value="PHOSPHOENOLPYRUVATE SYNTHASE"/>
    <property type="match status" value="1"/>
</dbReference>
<dbReference type="AlphaFoldDB" id="A0AAE3KPX4"/>
<dbReference type="InterPro" id="IPR023151">
    <property type="entry name" value="PEP_util_CS"/>
</dbReference>
<feature type="domain" description="PEP-utilising enzyme mobile" evidence="16">
    <location>
        <begin position="414"/>
        <end position="485"/>
    </location>
</feature>
<dbReference type="InterPro" id="IPR000121">
    <property type="entry name" value="PEP_util_C"/>
</dbReference>
<keyword evidence="10" id="KW-0418">Kinase</keyword>
<sequence>MDNLYWFARIQPSDYSIVGNTALYLSQLLQQDYPVIPGFVVPGKVFWEFIEKLGSSEPLLADLPHSSLHVNVDNPRQLQLVSQQIRQGISASTLPPLWNSALLSATQIMEGSAIILQPSLALPLKQLPIEILQVKNLADNLQYAGLLDSYICLGEPESLTLALKRVWAEFFRARSLFYWQRVGIGLHQLNLAVTVQPIYDAIASGTIQADGEQLLIKATWGLGLAIAKGEVLPDSYQINVKTGKTIASQLGNKTIAYRLSSKLKSSGDITQPKIETLTENSIQAYPLSEEQQKQYAIEYKYLKQLIDLCQRLSDEITPIFSIEWTICHTPSHSEPQLYITQFSPQPNWQSKIGEDLSDSPLLKSNLGSKNQDSKIPTQNLKPTGKLVRGIAAATGKVTALAQVIIGNPQNLEDIPPGRILVAQTISPNWLPWLKKAAGVVTEESGMTSHGAILAREIGIPAVVSAAGVTQLFQTGELLLVDGNRGEVKGVAQPMQYREEEERGRRKELEEGRISPLYSLSQLPIATELLVNLSQSQSLKRIEGLPVDGVGLLRSELMILDALENLHPTEWLRQGRKNELVSRIAQLIIPFAAAFMPRKVLYRSLDLPESGVIAVSSNSLSEQKPLTTRETSELPKRSSPSTPQVINHRGTRHYLRDPASFDVELAALGEVYARGYSNVQLMLPFVRTVEEFVFCRRRVEKSGLMDYPDFRLWIMAEVPSVLFLLPDYVKAGVQGISIGTNDLTQLLLAVERDSTESGYTANGCHPAVMGAIKQLIAMARDAGIPCSICGEAPAQYPELIDSLVRWGISSISVDVNNVENTYIAIARAEKRLLLEAARERIGN</sequence>
<evidence type="ECO:0000256" key="14">
    <source>
        <dbReference type="ARBA" id="ARBA00047700"/>
    </source>
</evidence>
<evidence type="ECO:0000256" key="15">
    <source>
        <dbReference type="SAM" id="MobiDB-lite"/>
    </source>
</evidence>
<keyword evidence="12" id="KW-0460">Magnesium</keyword>
<dbReference type="SUPFAM" id="SSF51621">
    <property type="entry name" value="Phosphoenolpyruvate/pyruvate domain"/>
    <property type="match status" value="1"/>
</dbReference>
<feature type="domain" description="PEP-utilising enzyme C-terminal" evidence="18">
    <location>
        <begin position="525"/>
        <end position="827"/>
    </location>
</feature>
<comment type="similarity">
    <text evidence="4">Belongs to the PEP-utilizing enzyme family.</text>
</comment>
<evidence type="ECO:0000259" key="17">
    <source>
        <dbReference type="Pfam" id="PF01326"/>
    </source>
</evidence>
<dbReference type="GO" id="GO:0008986">
    <property type="term" value="F:pyruvate, water dikinase activity"/>
    <property type="evidence" value="ECO:0007669"/>
    <property type="project" value="UniProtKB-EC"/>
</dbReference>
<evidence type="ECO:0000256" key="3">
    <source>
        <dbReference type="ARBA" id="ARBA00004742"/>
    </source>
</evidence>
<evidence type="ECO:0000256" key="2">
    <source>
        <dbReference type="ARBA" id="ARBA00002988"/>
    </source>
</evidence>
<dbReference type="Gene3D" id="3.20.20.60">
    <property type="entry name" value="Phosphoenolpyruvate-binding domains"/>
    <property type="match status" value="1"/>
</dbReference>
<gene>
    <name evidence="19" type="ORF">NJ959_22845</name>
</gene>
<dbReference type="InterPro" id="IPR006319">
    <property type="entry name" value="PEP_synth"/>
</dbReference>
<dbReference type="SUPFAM" id="SSF52009">
    <property type="entry name" value="Phosphohistidine domain"/>
    <property type="match status" value="1"/>
</dbReference>
<dbReference type="InterPro" id="IPR036637">
    <property type="entry name" value="Phosphohistidine_dom_sf"/>
</dbReference>
<dbReference type="Pfam" id="PF02896">
    <property type="entry name" value="PEP-utilizers_C"/>
    <property type="match status" value="1"/>
</dbReference>
<dbReference type="PROSITE" id="PS00742">
    <property type="entry name" value="PEP_ENZYMES_2"/>
    <property type="match status" value="1"/>
</dbReference>
<dbReference type="Gene3D" id="3.30.470.20">
    <property type="entry name" value="ATP-grasp fold, B domain"/>
    <property type="match status" value="1"/>
</dbReference>
<dbReference type="EC" id="2.7.9.2" evidence="5"/>
<evidence type="ECO:0000313" key="19">
    <source>
        <dbReference type="EMBL" id="MCP2731266.1"/>
    </source>
</evidence>
<comment type="pathway">
    <text evidence="3">Carbohydrate biosynthesis; gluconeogenesis.</text>
</comment>
<comment type="catalytic activity">
    <reaction evidence="14">
        <text>pyruvate + ATP + H2O = phosphoenolpyruvate + AMP + phosphate + 2 H(+)</text>
        <dbReference type="Rhea" id="RHEA:11364"/>
        <dbReference type="ChEBI" id="CHEBI:15361"/>
        <dbReference type="ChEBI" id="CHEBI:15377"/>
        <dbReference type="ChEBI" id="CHEBI:15378"/>
        <dbReference type="ChEBI" id="CHEBI:30616"/>
        <dbReference type="ChEBI" id="CHEBI:43474"/>
        <dbReference type="ChEBI" id="CHEBI:58702"/>
        <dbReference type="ChEBI" id="CHEBI:456215"/>
        <dbReference type="EC" id="2.7.9.2"/>
    </reaction>
</comment>
<dbReference type="Pfam" id="PF00391">
    <property type="entry name" value="PEP-utilizers"/>
    <property type="match status" value="1"/>
</dbReference>
<evidence type="ECO:0000256" key="1">
    <source>
        <dbReference type="ARBA" id="ARBA00001946"/>
    </source>
</evidence>
<dbReference type="InterPro" id="IPR015813">
    <property type="entry name" value="Pyrv/PenolPyrv_kinase-like_dom"/>
</dbReference>
<evidence type="ECO:0000256" key="13">
    <source>
        <dbReference type="ARBA" id="ARBA00033470"/>
    </source>
</evidence>
<evidence type="ECO:0000259" key="18">
    <source>
        <dbReference type="Pfam" id="PF02896"/>
    </source>
</evidence>
<evidence type="ECO:0000313" key="20">
    <source>
        <dbReference type="Proteomes" id="UP001204953"/>
    </source>
</evidence>
<evidence type="ECO:0000256" key="11">
    <source>
        <dbReference type="ARBA" id="ARBA00022840"/>
    </source>
</evidence>
<name>A0AAE3KPX4_9CYAN</name>
<protein>
    <recommendedName>
        <fullName evidence="6">Phosphoenolpyruvate synthase</fullName>
        <ecNumber evidence="5">2.7.9.2</ecNumber>
    </recommendedName>
    <alternativeName>
        <fullName evidence="13">Pyruvate, water dikinase</fullName>
    </alternativeName>
</protein>